<sequence>MSSLTIKDLEKLQAEHPDYRMELVEGNIIVMNLSGYESVEVAFEFATQLLNWVKPRKLGRVFNYS</sequence>
<dbReference type="Proteomes" id="UP001576776">
    <property type="component" value="Unassembled WGS sequence"/>
</dbReference>
<dbReference type="Gene3D" id="3.90.1570.10">
    <property type="entry name" value="tt1808, chain A"/>
    <property type="match status" value="1"/>
</dbReference>
<dbReference type="InterPro" id="IPR008538">
    <property type="entry name" value="Uma2"/>
</dbReference>
<keyword evidence="2" id="KW-0378">Hydrolase</keyword>
<proteinExistence type="predicted"/>
<keyword evidence="2" id="KW-0540">Nuclease</keyword>
<dbReference type="GO" id="GO:0004519">
    <property type="term" value="F:endonuclease activity"/>
    <property type="evidence" value="ECO:0007669"/>
    <property type="project" value="UniProtKB-KW"/>
</dbReference>
<dbReference type="RefSeq" id="WP_413259162.1">
    <property type="nucleotide sequence ID" value="NZ_JBHFNS010000077.1"/>
</dbReference>
<evidence type="ECO:0000313" key="2">
    <source>
        <dbReference type="EMBL" id="MFB2937678.1"/>
    </source>
</evidence>
<reference evidence="2 3" key="1">
    <citation type="submission" date="2024-09" db="EMBL/GenBank/DDBJ databases">
        <title>Floridaenema gen nov. (Aerosakkonemataceae, Aerosakkonematales ord. nov., Cyanobacteria) from benthic tropical and subtropical fresh waters, with the description of four new species.</title>
        <authorList>
            <person name="Moretto J.A."/>
            <person name="Berthold D.E."/>
            <person name="Lefler F.W."/>
            <person name="Huang I.-S."/>
            <person name="Laughinghouse H. IV."/>
        </authorList>
    </citation>
    <scope>NUCLEOTIDE SEQUENCE [LARGE SCALE GENOMIC DNA]</scope>
    <source>
        <strain evidence="2 3">BLCC-F154</strain>
    </source>
</reference>
<keyword evidence="3" id="KW-1185">Reference proteome</keyword>
<evidence type="ECO:0000259" key="1">
    <source>
        <dbReference type="Pfam" id="PF05685"/>
    </source>
</evidence>
<dbReference type="Pfam" id="PF05685">
    <property type="entry name" value="Uma2"/>
    <property type="match status" value="1"/>
</dbReference>
<evidence type="ECO:0000313" key="3">
    <source>
        <dbReference type="Proteomes" id="UP001576776"/>
    </source>
</evidence>
<gene>
    <name evidence="2" type="ORF">ACE1B6_20715</name>
</gene>
<name>A0ABV4YHV2_9CYAN</name>
<organism evidence="2 3">
    <name type="scientific">Floridaenema fluviatile BLCC-F154</name>
    <dbReference type="NCBI Taxonomy" id="3153640"/>
    <lineage>
        <taxon>Bacteria</taxon>
        <taxon>Bacillati</taxon>
        <taxon>Cyanobacteriota</taxon>
        <taxon>Cyanophyceae</taxon>
        <taxon>Oscillatoriophycideae</taxon>
        <taxon>Aerosakkonematales</taxon>
        <taxon>Aerosakkonemataceae</taxon>
        <taxon>Floridanema</taxon>
        <taxon>Floridanema fluviatile</taxon>
    </lineage>
</organism>
<dbReference type="InterPro" id="IPR012296">
    <property type="entry name" value="Nuclease_put_TT1808"/>
</dbReference>
<dbReference type="EMBL" id="JBHFNS010000077">
    <property type="protein sequence ID" value="MFB2937678.1"/>
    <property type="molecule type" value="Genomic_DNA"/>
</dbReference>
<comment type="caution">
    <text evidence="2">The sequence shown here is derived from an EMBL/GenBank/DDBJ whole genome shotgun (WGS) entry which is preliminary data.</text>
</comment>
<dbReference type="SUPFAM" id="SSF52980">
    <property type="entry name" value="Restriction endonuclease-like"/>
    <property type="match status" value="1"/>
</dbReference>
<accession>A0ABV4YHV2</accession>
<dbReference type="InterPro" id="IPR011335">
    <property type="entry name" value="Restrct_endonuc-II-like"/>
</dbReference>
<feature type="domain" description="Putative restriction endonuclease" evidence="1">
    <location>
        <begin position="8"/>
        <end position="63"/>
    </location>
</feature>
<keyword evidence="2" id="KW-0255">Endonuclease</keyword>
<protein>
    <submittedName>
        <fullName evidence="2">Uma2 family endonuclease</fullName>
    </submittedName>
</protein>